<protein>
    <recommendedName>
        <fullName evidence="3">Dynein heavy chain tail domain-containing protein</fullName>
    </recommendedName>
</protein>
<keyword evidence="2" id="KW-1185">Reference proteome</keyword>
<comment type="caution">
    <text evidence="1">The sequence shown here is derived from an EMBL/GenBank/DDBJ whole genome shotgun (WGS) entry which is preliminary data.</text>
</comment>
<evidence type="ECO:0000313" key="2">
    <source>
        <dbReference type="Proteomes" id="UP000078046"/>
    </source>
</evidence>
<dbReference type="AlphaFoldDB" id="A0A177APX8"/>
<evidence type="ECO:0008006" key="3">
    <source>
        <dbReference type="Google" id="ProtNLM"/>
    </source>
</evidence>
<dbReference type="EMBL" id="LWCA01003117">
    <property type="protein sequence ID" value="OAF63582.1"/>
    <property type="molecule type" value="Genomic_DNA"/>
</dbReference>
<dbReference type="Proteomes" id="UP000078046">
    <property type="component" value="Unassembled WGS sequence"/>
</dbReference>
<feature type="non-terminal residue" evidence="1">
    <location>
        <position position="1"/>
    </location>
</feature>
<gene>
    <name evidence="1" type="ORF">A3Q56_08710</name>
</gene>
<reference evidence="1 2" key="1">
    <citation type="submission" date="2016-04" db="EMBL/GenBank/DDBJ databases">
        <title>The genome of Intoshia linei affirms orthonectids as highly simplified spiralians.</title>
        <authorList>
            <person name="Mikhailov K.V."/>
            <person name="Slusarev G.S."/>
            <person name="Nikitin M.A."/>
            <person name="Logacheva M.D."/>
            <person name="Penin A."/>
            <person name="Aleoshin V."/>
            <person name="Panchin Y.V."/>
        </authorList>
    </citation>
    <scope>NUCLEOTIDE SEQUENCE [LARGE SCALE GENOMIC DNA]</scope>
    <source>
        <strain evidence="1">Intl2013</strain>
        <tissue evidence="1">Whole animal</tissue>
    </source>
</reference>
<sequence length="135" mass="15895">EYVEIEKINVKNYIAENCTNSEDWNTTFRNMKSKFNEIEKLPTSLKIACITVNCIPVRSIIEFQLQIFYDRLVSELRSHIFSMERQHVKNLSKITENLSRKPTAISDIAKFNEFYHKQLKVKPSSYVTLNRKGFA</sequence>
<organism evidence="1 2">
    <name type="scientific">Intoshia linei</name>
    <dbReference type="NCBI Taxonomy" id="1819745"/>
    <lineage>
        <taxon>Eukaryota</taxon>
        <taxon>Metazoa</taxon>
        <taxon>Spiralia</taxon>
        <taxon>Lophotrochozoa</taxon>
        <taxon>Mesozoa</taxon>
        <taxon>Orthonectida</taxon>
        <taxon>Rhopaluridae</taxon>
        <taxon>Intoshia</taxon>
    </lineage>
</organism>
<dbReference type="OrthoDB" id="10252139at2759"/>
<proteinExistence type="predicted"/>
<accession>A0A177APX8</accession>
<evidence type="ECO:0000313" key="1">
    <source>
        <dbReference type="EMBL" id="OAF63582.1"/>
    </source>
</evidence>
<name>A0A177APX8_9BILA</name>